<dbReference type="RefSeq" id="WP_346043578.1">
    <property type="nucleotide sequence ID" value="NZ_BAAACP010000005.1"/>
</dbReference>
<evidence type="ECO:0000256" key="1">
    <source>
        <dbReference type="SAM" id="SignalP"/>
    </source>
</evidence>
<dbReference type="EMBL" id="BAAACP010000005">
    <property type="protein sequence ID" value="GAA0863059.1"/>
    <property type="molecule type" value="Genomic_DNA"/>
</dbReference>
<name>A0ABP3XBL0_9FIRM</name>
<reference evidence="3" key="1">
    <citation type="journal article" date="2019" name="Int. J. Syst. Evol. Microbiol.">
        <title>The Global Catalogue of Microorganisms (GCM) 10K type strain sequencing project: providing services to taxonomists for standard genome sequencing and annotation.</title>
        <authorList>
            <consortium name="The Broad Institute Genomics Platform"/>
            <consortium name="The Broad Institute Genome Sequencing Center for Infectious Disease"/>
            <person name="Wu L."/>
            <person name="Ma J."/>
        </authorList>
    </citation>
    <scope>NUCLEOTIDE SEQUENCE [LARGE SCALE GENOMIC DNA]</scope>
    <source>
        <strain evidence="3">JCM 6486</strain>
    </source>
</reference>
<dbReference type="Proteomes" id="UP001400965">
    <property type="component" value="Unassembled WGS sequence"/>
</dbReference>
<gene>
    <name evidence="2" type="ORF">GCM10008917_10900</name>
</gene>
<evidence type="ECO:0000313" key="3">
    <source>
        <dbReference type="Proteomes" id="UP001400965"/>
    </source>
</evidence>
<keyword evidence="3" id="KW-1185">Reference proteome</keyword>
<proteinExistence type="predicted"/>
<keyword evidence="1" id="KW-0732">Signal</keyword>
<organism evidence="2 3">
    <name type="scientific">Paraclostridium tenue</name>
    <dbReference type="NCBI Taxonomy" id="1737"/>
    <lineage>
        <taxon>Bacteria</taxon>
        <taxon>Bacillati</taxon>
        <taxon>Bacillota</taxon>
        <taxon>Clostridia</taxon>
        <taxon>Peptostreptococcales</taxon>
        <taxon>Peptostreptococcaceae</taxon>
        <taxon>Paraclostridium</taxon>
    </lineage>
</organism>
<accession>A0ABP3XBL0</accession>
<feature type="signal peptide" evidence="1">
    <location>
        <begin position="1"/>
        <end position="26"/>
    </location>
</feature>
<protein>
    <submittedName>
        <fullName evidence="2">Uncharacterized protein</fullName>
    </submittedName>
</protein>
<feature type="chain" id="PRO_5046143432" evidence="1">
    <location>
        <begin position="27"/>
        <end position="151"/>
    </location>
</feature>
<comment type="caution">
    <text evidence="2">The sequence shown here is derived from an EMBL/GenBank/DDBJ whole genome shotgun (WGS) entry which is preliminary data.</text>
</comment>
<sequence length="151" mass="17099">MILKKLRIILSIILIISASSISVVSAFNTEAPPPVSNEYIKELEIIDNNMYLLIKSIATRNFDEDKIIKQIKFIETLINNLSLKTAKLSQEDNDVILAMQAILNYYKISIINIKDYLNNKDADELIDSITSFSLGYNSSSSLRRIIGEARQ</sequence>
<evidence type="ECO:0000313" key="2">
    <source>
        <dbReference type="EMBL" id="GAA0863059.1"/>
    </source>
</evidence>